<protein>
    <submittedName>
        <fullName evidence="1">Uncharacterized protein</fullName>
    </submittedName>
</protein>
<reference evidence="1 2" key="1">
    <citation type="submission" date="2024-04" db="EMBL/GenBank/DDBJ databases">
        <title>WGS of bacteria from Torrens River.</title>
        <authorList>
            <person name="Wyrsch E.R."/>
            <person name="Drigo B."/>
        </authorList>
    </citation>
    <scope>NUCLEOTIDE SEQUENCE [LARGE SCALE GENOMIC DNA]</scope>
    <source>
        <strain evidence="1 2">TWI391</strain>
    </source>
</reference>
<comment type="caution">
    <text evidence="1">The sequence shown here is derived from an EMBL/GenBank/DDBJ whole genome shotgun (WGS) entry which is preliminary data.</text>
</comment>
<gene>
    <name evidence="1" type="ORF">ABE541_16755</name>
</gene>
<dbReference type="RefSeq" id="WP_346581777.1">
    <property type="nucleotide sequence ID" value="NZ_JBDJLH010000011.1"/>
</dbReference>
<evidence type="ECO:0000313" key="2">
    <source>
        <dbReference type="Proteomes" id="UP001409291"/>
    </source>
</evidence>
<accession>A0ABV0BVT2</accession>
<dbReference type="Proteomes" id="UP001409291">
    <property type="component" value="Unassembled WGS sequence"/>
</dbReference>
<proteinExistence type="predicted"/>
<keyword evidence="2" id="KW-1185">Reference proteome</keyword>
<dbReference type="EMBL" id="JBDJNQ010000008">
    <property type="protein sequence ID" value="MEN5378914.1"/>
    <property type="molecule type" value="Genomic_DNA"/>
</dbReference>
<evidence type="ECO:0000313" key="1">
    <source>
        <dbReference type="EMBL" id="MEN5378914.1"/>
    </source>
</evidence>
<sequence>MKKKAHQLDVTAGGKKVYLAPRFEILPLAMEYGIAVSSAVVRPPSGSGEIKTEWELGTDRDVDLNW</sequence>
<name>A0ABV0BVT2_9SPHI</name>
<organism evidence="1 2">
    <name type="scientific">Sphingobacterium kitahiroshimense</name>
    <dbReference type="NCBI Taxonomy" id="470446"/>
    <lineage>
        <taxon>Bacteria</taxon>
        <taxon>Pseudomonadati</taxon>
        <taxon>Bacteroidota</taxon>
        <taxon>Sphingobacteriia</taxon>
        <taxon>Sphingobacteriales</taxon>
        <taxon>Sphingobacteriaceae</taxon>
        <taxon>Sphingobacterium</taxon>
    </lineage>
</organism>